<dbReference type="AlphaFoldDB" id="G0MCS6"/>
<protein>
    <submittedName>
        <fullName evidence="1">Uncharacterized protein</fullName>
    </submittedName>
</protein>
<keyword evidence="2" id="KW-1185">Reference proteome</keyword>
<organism evidence="2">
    <name type="scientific">Caenorhabditis brenneri</name>
    <name type="common">Nematode worm</name>
    <dbReference type="NCBI Taxonomy" id="135651"/>
    <lineage>
        <taxon>Eukaryota</taxon>
        <taxon>Metazoa</taxon>
        <taxon>Ecdysozoa</taxon>
        <taxon>Nematoda</taxon>
        <taxon>Chromadorea</taxon>
        <taxon>Rhabditida</taxon>
        <taxon>Rhabditina</taxon>
        <taxon>Rhabditomorpha</taxon>
        <taxon>Rhabditoidea</taxon>
        <taxon>Rhabditidae</taxon>
        <taxon>Peloderinae</taxon>
        <taxon>Caenorhabditis</taxon>
    </lineage>
</organism>
<name>G0MCS6_CAEBE</name>
<accession>G0MCS6</accession>
<dbReference type="Proteomes" id="UP000008068">
    <property type="component" value="Unassembled WGS sequence"/>
</dbReference>
<reference evidence="2" key="1">
    <citation type="submission" date="2011-07" db="EMBL/GenBank/DDBJ databases">
        <authorList>
            <consortium name="Caenorhabditis brenneri Sequencing and Analysis Consortium"/>
            <person name="Wilson R.K."/>
        </authorList>
    </citation>
    <scope>NUCLEOTIDE SEQUENCE [LARGE SCALE GENOMIC DNA]</scope>
    <source>
        <strain evidence="2">PB2801</strain>
    </source>
</reference>
<sequence length="165" mass="19543">MSSPHTSFQLFDNMLFYRDGILIPHELVMERLKSAYNQHSKDVEDGVIIFDFETMKFRPCAPEDIKLVFKWNIRKLMGLPIQYKEKPKPGESANFDVEKFTKLHDEIWKKWKQEKNQRERAARKRRELGIVQPNSACHGSSPIVIRPSIEPRFAHKPHVLRRNCK</sequence>
<dbReference type="HOGENOM" id="CLU_1612271_0_0_1"/>
<gene>
    <name evidence="1" type="ORF">CAEBREN_19989</name>
</gene>
<dbReference type="EMBL" id="GL379790">
    <property type="protein sequence ID" value="EGT49610.1"/>
    <property type="molecule type" value="Genomic_DNA"/>
</dbReference>
<evidence type="ECO:0000313" key="1">
    <source>
        <dbReference type="EMBL" id="EGT49610.1"/>
    </source>
</evidence>
<evidence type="ECO:0000313" key="2">
    <source>
        <dbReference type="Proteomes" id="UP000008068"/>
    </source>
</evidence>
<dbReference type="InParanoid" id="G0MCS6"/>
<proteinExistence type="predicted"/>